<evidence type="ECO:0000256" key="7">
    <source>
        <dbReference type="SAM" id="MobiDB-lite"/>
    </source>
</evidence>
<dbReference type="EMBL" id="JANBOJ010000079">
    <property type="protein sequence ID" value="KAJ1723147.1"/>
    <property type="molecule type" value="Genomic_DNA"/>
</dbReference>
<dbReference type="Proteomes" id="UP001149813">
    <property type="component" value="Unassembled WGS sequence"/>
</dbReference>
<evidence type="ECO:0000256" key="4">
    <source>
        <dbReference type="ARBA" id="ARBA00022801"/>
    </source>
</evidence>
<evidence type="ECO:0000313" key="11">
    <source>
        <dbReference type="Proteomes" id="UP001149813"/>
    </source>
</evidence>
<protein>
    <recommendedName>
        <fullName evidence="6">Dipeptidyl-peptidase V</fullName>
    </recommendedName>
</protein>
<organism evidence="10 11">
    <name type="scientific">Coemansia erecta</name>
    <dbReference type="NCBI Taxonomy" id="147472"/>
    <lineage>
        <taxon>Eukaryota</taxon>
        <taxon>Fungi</taxon>
        <taxon>Fungi incertae sedis</taxon>
        <taxon>Zoopagomycota</taxon>
        <taxon>Kickxellomycotina</taxon>
        <taxon>Kickxellomycetes</taxon>
        <taxon>Kickxellales</taxon>
        <taxon>Kickxellaceae</taxon>
        <taxon>Coemansia</taxon>
    </lineage>
</organism>
<evidence type="ECO:0000313" key="10">
    <source>
        <dbReference type="EMBL" id="KAJ1723147.1"/>
    </source>
</evidence>
<feature type="domain" description="Peptidase S9 prolyl oligopeptidase catalytic" evidence="9">
    <location>
        <begin position="512"/>
        <end position="723"/>
    </location>
</feature>
<reference evidence="10" key="1">
    <citation type="submission" date="2022-07" db="EMBL/GenBank/DDBJ databases">
        <title>Phylogenomic reconstructions and comparative analyses of Kickxellomycotina fungi.</title>
        <authorList>
            <person name="Reynolds N.K."/>
            <person name="Stajich J.E."/>
            <person name="Barry K."/>
            <person name="Grigoriev I.V."/>
            <person name="Crous P."/>
            <person name="Smith M.E."/>
        </authorList>
    </citation>
    <scope>NUCLEOTIDE SEQUENCE</scope>
    <source>
        <strain evidence="10">NBRC 32514</strain>
    </source>
</reference>
<dbReference type="Pfam" id="PF07676">
    <property type="entry name" value="PD40"/>
    <property type="match status" value="1"/>
</dbReference>
<dbReference type="Gene3D" id="2.120.10.30">
    <property type="entry name" value="TolB, C-terminal domain"/>
    <property type="match status" value="1"/>
</dbReference>
<dbReference type="SUPFAM" id="SSF53474">
    <property type="entry name" value="alpha/beta-Hydrolases"/>
    <property type="match status" value="1"/>
</dbReference>
<keyword evidence="4" id="KW-0378">Hydrolase</keyword>
<evidence type="ECO:0000256" key="1">
    <source>
        <dbReference type="ARBA" id="ARBA00010040"/>
    </source>
</evidence>
<evidence type="ECO:0000256" key="3">
    <source>
        <dbReference type="ARBA" id="ARBA00022729"/>
    </source>
</evidence>
<sequence length="756" mass="84309">MTIGRMLNSLPVAALAIGSLARQFTPEVLVQTNRFSGSVAVSPSSSAIAYIQTRYSIDDKRQTTQLLIQKLDSNDAVEAHQVADFSTDARPNPPKSDSEDAQDADSSDTVKTKKLKPSQAVWLSDSSLGFVVFDSSSGKSTLYAVSNHGGHKHSRWSKPYPVMTAPVPISDVQFNTVSGVLAFTAEVYNGTSTLDETAKRDRKEQERADTGQVYDELWVRHWDTFVSPKLSQIHTLKLESGRHNEFKPKSEIRNIIRDTPSHGRLDATDSFVFSDDGRQIVFVAKKPARDYAWKTTSYVYLADVDGSAAAPINPGKGGASSSPAFSADGSKIVYLQMDNPAYEADRNRIKIYSISDQSTTVVADDWKLSPSHVDWIDEDTLLVTYNDWGRNKLAKVDIASGEITPVISEHVVGAVKRLSGANSLLIDYSAMDSPTDLYTVSLDDSKLTRVTDLNPELTKDILSPAEDLEFIGADNATIHGFILHPPNFDPEKKYPLAFVIHGGPQSSFSDAWSTRWNLNIFAAAGFVTVAMDPQGSTGYGQDFTDAIRNQWGGKPYESLIKSLYQLLESHPYIDSDRMAALGASYGGYMINWINGHFDGFKALVNHDGMFSTVSTYYSTEELYFPETEFEGVPFDTKARENYERWSPERFVANWKTPTLVIHSEKDYRLVVSEGLSTFTALRRQGVPARLLYFPDENHWVLKPANSLRWHQEVLEWITKWTKDTSDDSKNGEFDEFDADVGRISGSNRFRIQNDEL</sequence>
<dbReference type="InterPro" id="IPR029058">
    <property type="entry name" value="AB_hydrolase_fold"/>
</dbReference>
<dbReference type="InterPro" id="IPR011042">
    <property type="entry name" value="6-blade_b-propeller_TolB-like"/>
</dbReference>
<evidence type="ECO:0000256" key="6">
    <source>
        <dbReference type="ARBA" id="ARBA00032829"/>
    </source>
</evidence>
<dbReference type="InterPro" id="IPR001375">
    <property type="entry name" value="Peptidase_S9_cat"/>
</dbReference>
<dbReference type="SUPFAM" id="SSF82171">
    <property type="entry name" value="DPP6 N-terminal domain-like"/>
    <property type="match status" value="1"/>
</dbReference>
<comment type="similarity">
    <text evidence="1">Belongs to the peptidase S9C family.</text>
</comment>
<comment type="caution">
    <text evidence="10">The sequence shown here is derived from an EMBL/GenBank/DDBJ whole genome shotgun (WGS) entry which is preliminary data.</text>
</comment>
<name>A0A9W8CTT0_9FUNG</name>
<keyword evidence="11" id="KW-1185">Reference proteome</keyword>
<evidence type="ECO:0000259" key="9">
    <source>
        <dbReference type="Pfam" id="PF00326"/>
    </source>
</evidence>
<keyword evidence="3 8" id="KW-0732">Signal</keyword>
<feature type="region of interest" description="Disordered" evidence="7">
    <location>
        <begin position="83"/>
        <end position="112"/>
    </location>
</feature>
<feature type="signal peptide" evidence="8">
    <location>
        <begin position="1"/>
        <end position="21"/>
    </location>
</feature>
<dbReference type="GO" id="GO:0006508">
    <property type="term" value="P:proteolysis"/>
    <property type="evidence" value="ECO:0007669"/>
    <property type="project" value="UniProtKB-KW"/>
</dbReference>
<accession>A0A9W8CTT0</accession>
<dbReference type="FunFam" id="3.40.50.1820:FF:000028">
    <property type="entry name" value="S9 family peptidase"/>
    <property type="match status" value="1"/>
</dbReference>
<proteinExistence type="inferred from homology"/>
<dbReference type="Gene3D" id="3.40.50.1820">
    <property type="entry name" value="alpha/beta hydrolase"/>
    <property type="match status" value="1"/>
</dbReference>
<dbReference type="OrthoDB" id="416344at2759"/>
<evidence type="ECO:0000256" key="2">
    <source>
        <dbReference type="ARBA" id="ARBA00022670"/>
    </source>
</evidence>
<dbReference type="Pfam" id="PF00326">
    <property type="entry name" value="Peptidase_S9"/>
    <property type="match status" value="1"/>
</dbReference>
<gene>
    <name evidence="10" type="primary">dpp5_2</name>
    <name evidence="10" type="ORF">LPJ53_002511</name>
</gene>
<evidence type="ECO:0000256" key="8">
    <source>
        <dbReference type="SAM" id="SignalP"/>
    </source>
</evidence>
<dbReference type="InterPro" id="IPR011659">
    <property type="entry name" value="WD40"/>
</dbReference>
<dbReference type="PANTHER" id="PTHR42776:SF13">
    <property type="entry name" value="DIPEPTIDYL-PEPTIDASE 5"/>
    <property type="match status" value="1"/>
</dbReference>
<dbReference type="PANTHER" id="PTHR42776">
    <property type="entry name" value="SERINE PEPTIDASE S9 FAMILY MEMBER"/>
    <property type="match status" value="1"/>
</dbReference>
<keyword evidence="5" id="KW-0720">Serine protease</keyword>
<dbReference type="GO" id="GO:0004252">
    <property type="term" value="F:serine-type endopeptidase activity"/>
    <property type="evidence" value="ECO:0007669"/>
    <property type="project" value="TreeGrafter"/>
</dbReference>
<evidence type="ECO:0000256" key="5">
    <source>
        <dbReference type="ARBA" id="ARBA00022825"/>
    </source>
</evidence>
<keyword evidence="2" id="KW-0645">Protease</keyword>
<dbReference type="AlphaFoldDB" id="A0A9W8CTT0"/>
<feature type="chain" id="PRO_5040769885" description="Dipeptidyl-peptidase V" evidence="8">
    <location>
        <begin position="22"/>
        <end position="756"/>
    </location>
</feature>